<dbReference type="Proteomes" id="UP000705983">
    <property type="component" value="Unassembled WGS sequence"/>
</dbReference>
<organism evidence="2 3">
    <name type="scientific">Flaviflexus equikiangi</name>
    <dbReference type="NCBI Taxonomy" id="2758573"/>
    <lineage>
        <taxon>Bacteria</taxon>
        <taxon>Bacillati</taxon>
        <taxon>Actinomycetota</taxon>
        <taxon>Actinomycetes</taxon>
        <taxon>Actinomycetales</taxon>
        <taxon>Actinomycetaceae</taxon>
        <taxon>Flaviflexus</taxon>
    </lineage>
</organism>
<dbReference type="RefSeq" id="WP_187996807.1">
    <property type="nucleotide sequence ID" value="NZ_JACEXG010000004.1"/>
</dbReference>
<gene>
    <name evidence="2" type="ORF">JVW63_07740</name>
</gene>
<dbReference type="PANTHER" id="PTHR30304">
    <property type="entry name" value="D-TAGATOSE-1,6-BISPHOSPHATE ALDOLASE"/>
    <property type="match status" value="1"/>
</dbReference>
<dbReference type="InterPro" id="IPR013785">
    <property type="entry name" value="Aldolase_TIM"/>
</dbReference>
<keyword evidence="3" id="KW-1185">Reference proteome</keyword>
<comment type="cofactor">
    <cofactor evidence="1">
        <name>Zn(2+)</name>
        <dbReference type="ChEBI" id="CHEBI:29105"/>
    </cofactor>
</comment>
<accession>A0ABS2TJ61</accession>
<dbReference type="InterPro" id="IPR050246">
    <property type="entry name" value="Class_II_FBP_aldolase"/>
</dbReference>
<dbReference type="PANTHER" id="PTHR30304:SF0">
    <property type="entry name" value="D-TAGATOSE-1,6-BISPHOSPHATE ALDOLASE SUBUNIT GATY-RELATED"/>
    <property type="match status" value="1"/>
</dbReference>
<evidence type="ECO:0000313" key="3">
    <source>
        <dbReference type="Proteomes" id="UP000705983"/>
    </source>
</evidence>
<sequence length="288" mass="31060">MPYVNTLDLVREAEKHGYAVPAINIVDPLTITAIVAQADEIGSPVILQTSVKTVKSAGAEILYTAAREAADRARVGVALHLDHCPDRSVITLCIEKGWSSVLFDASDRDLETARRETAEVVEEAHAAGVTVESEIENILGVEDGVGSDSATHAYTVEQLIEVARETGTDMLAPALGTAHGQYTSDPVLVPGRVKEIKDQFDIPVVLHGGTGLTDEQFHEFIDMGVSKINISTALKHAYMKSALSYLKECEASDKWEPVKLFAEIEAASKSVIREFAEIFRSAGQAGSR</sequence>
<dbReference type="InterPro" id="IPR000771">
    <property type="entry name" value="FBA_II"/>
</dbReference>
<protein>
    <submittedName>
        <fullName evidence="2">Class II fructose-bisphosphate aldolase</fullName>
    </submittedName>
</protein>
<name>A0ABS2TJ61_9ACTO</name>
<dbReference type="EMBL" id="JAFFJS010000004">
    <property type="protein sequence ID" value="MBM9433586.1"/>
    <property type="molecule type" value="Genomic_DNA"/>
</dbReference>
<proteinExistence type="predicted"/>
<evidence type="ECO:0000313" key="2">
    <source>
        <dbReference type="EMBL" id="MBM9433586.1"/>
    </source>
</evidence>
<dbReference type="Gene3D" id="3.20.20.70">
    <property type="entry name" value="Aldolase class I"/>
    <property type="match status" value="1"/>
</dbReference>
<evidence type="ECO:0000256" key="1">
    <source>
        <dbReference type="ARBA" id="ARBA00001947"/>
    </source>
</evidence>
<dbReference type="SUPFAM" id="SSF51569">
    <property type="entry name" value="Aldolase"/>
    <property type="match status" value="1"/>
</dbReference>
<dbReference type="Pfam" id="PF01116">
    <property type="entry name" value="F_bP_aldolase"/>
    <property type="match status" value="1"/>
</dbReference>
<dbReference type="PIRSF" id="PIRSF001359">
    <property type="entry name" value="F_bP_aldolase_II"/>
    <property type="match status" value="1"/>
</dbReference>
<reference evidence="3" key="1">
    <citation type="submission" date="2021-02" db="EMBL/GenBank/DDBJ databases">
        <title>Leucobacter sp. CX169.</title>
        <authorList>
            <person name="Cheng Y."/>
        </authorList>
    </citation>
    <scope>NUCLEOTIDE SEQUENCE [LARGE SCALE GENOMIC DNA]</scope>
    <source>
        <strain evidence="3">JY899</strain>
    </source>
</reference>
<comment type="caution">
    <text evidence="2">The sequence shown here is derived from an EMBL/GenBank/DDBJ whole genome shotgun (WGS) entry which is preliminary data.</text>
</comment>